<evidence type="ECO:0000256" key="1">
    <source>
        <dbReference type="SAM" id="SignalP"/>
    </source>
</evidence>
<name>A0AAU9TL72_EUPED</name>
<keyword evidence="1" id="KW-0732">Signal</keyword>
<feature type="chain" id="PRO_5043392707" evidence="1">
    <location>
        <begin position="22"/>
        <end position="224"/>
    </location>
</feature>
<organism evidence="2 3">
    <name type="scientific">Euphydryas editha</name>
    <name type="common">Edith's checkerspot</name>
    <dbReference type="NCBI Taxonomy" id="104508"/>
    <lineage>
        <taxon>Eukaryota</taxon>
        <taxon>Metazoa</taxon>
        <taxon>Ecdysozoa</taxon>
        <taxon>Arthropoda</taxon>
        <taxon>Hexapoda</taxon>
        <taxon>Insecta</taxon>
        <taxon>Pterygota</taxon>
        <taxon>Neoptera</taxon>
        <taxon>Endopterygota</taxon>
        <taxon>Lepidoptera</taxon>
        <taxon>Glossata</taxon>
        <taxon>Ditrysia</taxon>
        <taxon>Papilionoidea</taxon>
        <taxon>Nymphalidae</taxon>
        <taxon>Nymphalinae</taxon>
        <taxon>Euphydryas</taxon>
    </lineage>
</organism>
<dbReference type="AlphaFoldDB" id="A0AAU9TL72"/>
<gene>
    <name evidence="2" type="ORF">EEDITHA_LOCUS2666</name>
</gene>
<evidence type="ECO:0000313" key="2">
    <source>
        <dbReference type="EMBL" id="CAH2086265.1"/>
    </source>
</evidence>
<accession>A0AAU9TL72</accession>
<proteinExistence type="predicted"/>
<reference evidence="2" key="1">
    <citation type="submission" date="2022-03" db="EMBL/GenBank/DDBJ databases">
        <authorList>
            <person name="Tunstrom K."/>
        </authorList>
    </citation>
    <scope>NUCLEOTIDE SEQUENCE</scope>
</reference>
<dbReference type="Proteomes" id="UP001153954">
    <property type="component" value="Unassembled WGS sequence"/>
</dbReference>
<dbReference type="EMBL" id="CAKOGL010000005">
    <property type="protein sequence ID" value="CAH2086265.1"/>
    <property type="molecule type" value="Genomic_DNA"/>
</dbReference>
<protein>
    <submittedName>
        <fullName evidence="2">Uncharacterized protein</fullName>
    </submittedName>
</protein>
<sequence length="224" mass="25906">MTHSLILNSIIILICISLSATQKTKIIEALPDNEADTNVDVTKTSSESCPENENWSYKKIDDRSEIFPSWLTTNDFYFNPISRNYFKPVSSHLYEDFEPSSASFDGSINVLKSRIPPVRYLPPVYSPLHNKFLSQKVESDEDHINENVRPPRVYRSEDDFWEQIKRDSIMKNILPTMPIPFFRNIEAYAPEASNLYYIPMVLVCSHGIINEETLENDSQKGEYI</sequence>
<keyword evidence="3" id="KW-1185">Reference proteome</keyword>
<evidence type="ECO:0000313" key="3">
    <source>
        <dbReference type="Proteomes" id="UP001153954"/>
    </source>
</evidence>
<feature type="signal peptide" evidence="1">
    <location>
        <begin position="1"/>
        <end position="21"/>
    </location>
</feature>
<comment type="caution">
    <text evidence="2">The sequence shown here is derived from an EMBL/GenBank/DDBJ whole genome shotgun (WGS) entry which is preliminary data.</text>
</comment>